<keyword evidence="8" id="KW-0472">Membrane</keyword>
<dbReference type="Pfam" id="PF12019">
    <property type="entry name" value="GspH"/>
    <property type="match status" value="1"/>
</dbReference>
<accession>A0A7W7XZ95</accession>
<dbReference type="EMBL" id="JACHHX010000005">
    <property type="protein sequence ID" value="MBB5015191.1"/>
    <property type="molecule type" value="Genomic_DNA"/>
</dbReference>
<dbReference type="AlphaFoldDB" id="A0A7W7XZ95"/>
<dbReference type="Gene3D" id="3.55.40.10">
    <property type="entry name" value="minor pseudopilin epsh domain"/>
    <property type="match status" value="1"/>
</dbReference>
<name>A0A7W7XZ95_9GAMM</name>
<evidence type="ECO:0000256" key="6">
    <source>
        <dbReference type="ARBA" id="ARBA00022692"/>
    </source>
</evidence>
<keyword evidence="3" id="KW-1003">Cell membrane</keyword>
<evidence type="ECO:0000256" key="3">
    <source>
        <dbReference type="ARBA" id="ARBA00022475"/>
    </source>
</evidence>
<dbReference type="GO" id="GO:0005886">
    <property type="term" value="C:plasma membrane"/>
    <property type="evidence" value="ECO:0007669"/>
    <property type="project" value="UniProtKB-SubCell"/>
</dbReference>
<evidence type="ECO:0000313" key="13">
    <source>
        <dbReference type="Proteomes" id="UP000519004"/>
    </source>
</evidence>
<keyword evidence="6" id="KW-0812">Transmembrane</keyword>
<gene>
    <name evidence="12" type="ORF">HNQ58_001072</name>
</gene>
<protein>
    <recommendedName>
        <fullName evidence="2">Type II secretion system protein H</fullName>
    </recommendedName>
    <alternativeName>
        <fullName evidence="10">General secretion pathway protein H</fullName>
    </alternativeName>
</protein>
<evidence type="ECO:0000256" key="4">
    <source>
        <dbReference type="ARBA" id="ARBA00022481"/>
    </source>
</evidence>
<feature type="domain" description="General secretion pathway GspH" evidence="11">
    <location>
        <begin position="48"/>
        <end position="161"/>
    </location>
</feature>
<comment type="caution">
    <text evidence="12">The sequence shown here is derived from an EMBL/GenBank/DDBJ whole genome shotgun (WGS) entry which is preliminary data.</text>
</comment>
<dbReference type="SUPFAM" id="SSF54523">
    <property type="entry name" value="Pili subunits"/>
    <property type="match status" value="1"/>
</dbReference>
<dbReference type="Pfam" id="PF07963">
    <property type="entry name" value="N_methyl"/>
    <property type="match status" value="1"/>
</dbReference>
<keyword evidence="7" id="KW-1133">Transmembrane helix</keyword>
<dbReference type="NCBIfam" id="TIGR02532">
    <property type="entry name" value="IV_pilin_GFxxxE"/>
    <property type="match status" value="1"/>
</dbReference>
<organism evidence="12 13">
    <name type="scientific">Rehaibacterium terrae</name>
    <dbReference type="NCBI Taxonomy" id="1341696"/>
    <lineage>
        <taxon>Bacteria</taxon>
        <taxon>Pseudomonadati</taxon>
        <taxon>Pseudomonadota</taxon>
        <taxon>Gammaproteobacteria</taxon>
        <taxon>Lysobacterales</taxon>
        <taxon>Lysobacteraceae</taxon>
        <taxon>Rehaibacterium</taxon>
    </lineage>
</organism>
<keyword evidence="13" id="KW-1185">Reference proteome</keyword>
<evidence type="ECO:0000256" key="9">
    <source>
        <dbReference type="ARBA" id="ARBA00025772"/>
    </source>
</evidence>
<evidence type="ECO:0000313" key="12">
    <source>
        <dbReference type="EMBL" id="MBB5015191.1"/>
    </source>
</evidence>
<dbReference type="InterPro" id="IPR022346">
    <property type="entry name" value="T2SS_GspH"/>
</dbReference>
<sequence length="179" mass="18947">MHTQARGLTMIELLIALTIAAILFGVAIPAIGGAFEAARSQDARAALLGTFVEAVNKATLSGQRAVLCPSADGTACLDSADWSDGWIAFLDGDGNRERSADERLIRHQPALGGKVRLRSTEGRKRIVFQAHGGNAGSNVTFTLCDGRGPAKAQTLVLNNQGRMRYGEPSAEAIARTCLR</sequence>
<evidence type="ECO:0000256" key="1">
    <source>
        <dbReference type="ARBA" id="ARBA00004377"/>
    </source>
</evidence>
<comment type="subcellular location">
    <subcellularLocation>
        <location evidence="1">Cell inner membrane</location>
        <topology evidence="1">Single-pass membrane protein</topology>
    </subcellularLocation>
</comment>
<dbReference type="InterPro" id="IPR012902">
    <property type="entry name" value="N_methyl_site"/>
</dbReference>
<comment type="similarity">
    <text evidence="9">Belongs to the GSP H family.</text>
</comment>
<dbReference type="RefSeq" id="WP_183947754.1">
    <property type="nucleotide sequence ID" value="NZ_JACHHX010000005.1"/>
</dbReference>
<dbReference type="Proteomes" id="UP000519004">
    <property type="component" value="Unassembled WGS sequence"/>
</dbReference>
<reference evidence="12 13" key="1">
    <citation type="submission" date="2020-08" db="EMBL/GenBank/DDBJ databases">
        <title>Genomic Encyclopedia of Type Strains, Phase IV (KMG-IV): sequencing the most valuable type-strain genomes for metagenomic binning, comparative biology and taxonomic classification.</title>
        <authorList>
            <person name="Goeker M."/>
        </authorList>
    </citation>
    <scope>NUCLEOTIDE SEQUENCE [LARGE SCALE GENOMIC DNA]</scope>
    <source>
        <strain evidence="12 13">DSM 25897</strain>
    </source>
</reference>
<evidence type="ECO:0000256" key="2">
    <source>
        <dbReference type="ARBA" id="ARBA00021549"/>
    </source>
</evidence>
<keyword evidence="5" id="KW-0997">Cell inner membrane</keyword>
<dbReference type="GO" id="GO:0015627">
    <property type="term" value="C:type II protein secretion system complex"/>
    <property type="evidence" value="ECO:0007669"/>
    <property type="project" value="InterPro"/>
</dbReference>
<proteinExistence type="inferred from homology"/>
<dbReference type="InterPro" id="IPR045584">
    <property type="entry name" value="Pilin-like"/>
</dbReference>
<evidence type="ECO:0000256" key="10">
    <source>
        <dbReference type="ARBA" id="ARBA00030775"/>
    </source>
</evidence>
<evidence type="ECO:0000259" key="11">
    <source>
        <dbReference type="Pfam" id="PF12019"/>
    </source>
</evidence>
<keyword evidence="4" id="KW-0488">Methylation</keyword>
<dbReference type="GO" id="GO:0015628">
    <property type="term" value="P:protein secretion by the type II secretion system"/>
    <property type="evidence" value="ECO:0007669"/>
    <property type="project" value="InterPro"/>
</dbReference>
<evidence type="ECO:0000256" key="7">
    <source>
        <dbReference type="ARBA" id="ARBA00022989"/>
    </source>
</evidence>
<evidence type="ECO:0000256" key="8">
    <source>
        <dbReference type="ARBA" id="ARBA00023136"/>
    </source>
</evidence>
<evidence type="ECO:0000256" key="5">
    <source>
        <dbReference type="ARBA" id="ARBA00022519"/>
    </source>
</evidence>